<accession>A0AAI9TGE1</accession>
<reference evidence="1" key="2">
    <citation type="journal article" date="2016" name="Fungal Biol.">
        <title>Ochratoxin A production by Penicillium thymicola.</title>
        <authorList>
            <person name="Nguyen H.D.T."/>
            <person name="McMullin D.R."/>
            <person name="Ponomareva E."/>
            <person name="Riley R."/>
            <person name="Pomraning K.R."/>
            <person name="Baker S.E."/>
            <person name="Seifert K.A."/>
        </authorList>
    </citation>
    <scope>NUCLEOTIDE SEQUENCE</scope>
    <source>
        <strain evidence="1">DAOM 180753</strain>
    </source>
</reference>
<reference evidence="1" key="1">
    <citation type="submission" date="2015-06" db="EMBL/GenBank/DDBJ databases">
        <authorList>
            <person name="Nguyen H."/>
        </authorList>
    </citation>
    <scope>NUCLEOTIDE SEQUENCE</scope>
    <source>
        <strain evidence="1">DAOM 180753</strain>
    </source>
</reference>
<evidence type="ECO:0000313" key="2">
    <source>
        <dbReference type="Proteomes" id="UP001227192"/>
    </source>
</evidence>
<protein>
    <submittedName>
        <fullName evidence="1">Uncharacterized protein</fullName>
    </submittedName>
</protein>
<dbReference type="AlphaFoldDB" id="A0AAI9TGE1"/>
<gene>
    <name evidence="1" type="ORF">VN97_g7038</name>
</gene>
<evidence type="ECO:0000313" key="1">
    <source>
        <dbReference type="EMBL" id="KAJ9486305.1"/>
    </source>
</evidence>
<proteinExistence type="predicted"/>
<name>A0AAI9TGE1_PENTH</name>
<comment type="caution">
    <text evidence="1">The sequence shown here is derived from an EMBL/GenBank/DDBJ whole genome shotgun (WGS) entry which is preliminary data.</text>
</comment>
<keyword evidence="2" id="KW-1185">Reference proteome</keyword>
<dbReference type="EMBL" id="LACB01000216">
    <property type="protein sequence ID" value="KAJ9486305.1"/>
    <property type="molecule type" value="Genomic_DNA"/>
</dbReference>
<dbReference type="Proteomes" id="UP001227192">
    <property type="component" value="Unassembled WGS sequence"/>
</dbReference>
<organism evidence="1 2">
    <name type="scientific">Penicillium thymicola</name>
    <dbReference type="NCBI Taxonomy" id="293382"/>
    <lineage>
        <taxon>Eukaryota</taxon>
        <taxon>Fungi</taxon>
        <taxon>Dikarya</taxon>
        <taxon>Ascomycota</taxon>
        <taxon>Pezizomycotina</taxon>
        <taxon>Eurotiomycetes</taxon>
        <taxon>Eurotiomycetidae</taxon>
        <taxon>Eurotiales</taxon>
        <taxon>Aspergillaceae</taxon>
        <taxon>Penicillium</taxon>
    </lineage>
</organism>
<sequence>MVFAYLVIRSGFSITPRFPRRRLRPFVLPSVRYKPSWISCSAISTPFTSVAYTVGIPSLRIWHPLSTLNVRVPSSLPLSSVVFAASHSSRSD</sequence>